<accession>G2YLW6</accession>
<organism evidence="1 2">
    <name type="scientific">Botryotinia fuckeliana (strain T4)</name>
    <name type="common">Noble rot fungus</name>
    <name type="synonym">Botrytis cinerea</name>
    <dbReference type="NCBI Taxonomy" id="999810"/>
    <lineage>
        <taxon>Eukaryota</taxon>
        <taxon>Fungi</taxon>
        <taxon>Dikarya</taxon>
        <taxon>Ascomycota</taxon>
        <taxon>Pezizomycotina</taxon>
        <taxon>Leotiomycetes</taxon>
        <taxon>Helotiales</taxon>
        <taxon>Sclerotiniaceae</taxon>
        <taxon>Botrytis</taxon>
    </lineage>
</organism>
<dbReference type="AlphaFoldDB" id="G2YLW6"/>
<protein>
    <submittedName>
        <fullName evidence="1">Uncharacterized protein</fullName>
    </submittedName>
</protein>
<evidence type="ECO:0000313" key="1">
    <source>
        <dbReference type="EMBL" id="CCD52614.1"/>
    </source>
</evidence>
<gene>
    <name evidence="1" type="ORF">BofuT4_P000610.1</name>
</gene>
<dbReference type="Proteomes" id="UP000008177">
    <property type="component" value="Unplaced contigs"/>
</dbReference>
<proteinExistence type="predicted"/>
<evidence type="ECO:0000313" key="2">
    <source>
        <dbReference type="Proteomes" id="UP000008177"/>
    </source>
</evidence>
<dbReference type="HOGENOM" id="CLU_1854962_0_0_1"/>
<reference evidence="2" key="1">
    <citation type="journal article" date="2011" name="PLoS Genet.">
        <title>Genomic analysis of the necrotrophic fungal pathogens Sclerotinia sclerotiorum and Botrytis cinerea.</title>
        <authorList>
            <person name="Amselem J."/>
            <person name="Cuomo C.A."/>
            <person name="van Kan J.A."/>
            <person name="Viaud M."/>
            <person name="Benito E.P."/>
            <person name="Couloux A."/>
            <person name="Coutinho P.M."/>
            <person name="de Vries R.P."/>
            <person name="Dyer P.S."/>
            <person name="Fillinger S."/>
            <person name="Fournier E."/>
            <person name="Gout L."/>
            <person name="Hahn M."/>
            <person name="Kohn L."/>
            <person name="Lapalu N."/>
            <person name="Plummer K.M."/>
            <person name="Pradier J.M."/>
            <person name="Quevillon E."/>
            <person name="Sharon A."/>
            <person name="Simon A."/>
            <person name="ten Have A."/>
            <person name="Tudzynski B."/>
            <person name="Tudzynski P."/>
            <person name="Wincker P."/>
            <person name="Andrew M."/>
            <person name="Anthouard V."/>
            <person name="Beever R.E."/>
            <person name="Beffa R."/>
            <person name="Benoit I."/>
            <person name="Bouzid O."/>
            <person name="Brault B."/>
            <person name="Chen Z."/>
            <person name="Choquer M."/>
            <person name="Collemare J."/>
            <person name="Cotton P."/>
            <person name="Danchin E.G."/>
            <person name="Da Silva C."/>
            <person name="Gautier A."/>
            <person name="Giraud C."/>
            <person name="Giraud T."/>
            <person name="Gonzalez C."/>
            <person name="Grossetete S."/>
            <person name="Guldener U."/>
            <person name="Henrissat B."/>
            <person name="Howlett B.J."/>
            <person name="Kodira C."/>
            <person name="Kretschmer M."/>
            <person name="Lappartient A."/>
            <person name="Leroch M."/>
            <person name="Levis C."/>
            <person name="Mauceli E."/>
            <person name="Neuveglise C."/>
            <person name="Oeser B."/>
            <person name="Pearson M."/>
            <person name="Poulain J."/>
            <person name="Poussereau N."/>
            <person name="Quesneville H."/>
            <person name="Rascle C."/>
            <person name="Schumacher J."/>
            <person name="Segurens B."/>
            <person name="Sexton A."/>
            <person name="Silva E."/>
            <person name="Sirven C."/>
            <person name="Soanes D.M."/>
            <person name="Talbot N.J."/>
            <person name="Templeton M."/>
            <person name="Yandava C."/>
            <person name="Yarden O."/>
            <person name="Zeng Q."/>
            <person name="Rollins J.A."/>
            <person name="Lebrun M.H."/>
            <person name="Dickman M."/>
        </authorList>
    </citation>
    <scope>NUCLEOTIDE SEQUENCE [LARGE SCALE GENOMIC DNA]</scope>
    <source>
        <strain evidence="2">T4</strain>
    </source>
</reference>
<name>G2YLW6_BOTF4</name>
<sequence>MEEERKGRLEFAPVTQIPSRCWIWQMFRDHALYIRVVSSQCQYGNEWLVSILPTNRSPKVTPEMRCFTSFFLQGQALRWRKSQLRHIPISHGHLAKEREGGTRALHFCRVLSICQSVNLSHSQTKQPWRVQSIYESTT</sequence>
<dbReference type="EMBL" id="FQ790344">
    <property type="protein sequence ID" value="CCD52614.1"/>
    <property type="molecule type" value="Genomic_DNA"/>
</dbReference>
<dbReference type="InParanoid" id="G2YLW6"/>